<evidence type="ECO:0000256" key="5">
    <source>
        <dbReference type="ARBA" id="ARBA00022723"/>
    </source>
</evidence>
<evidence type="ECO:0000256" key="14">
    <source>
        <dbReference type="PIRNR" id="PIRNR001196"/>
    </source>
</evidence>
<evidence type="ECO:0000256" key="13">
    <source>
        <dbReference type="ARBA" id="ARBA00023180"/>
    </source>
</evidence>
<dbReference type="Gene3D" id="2.10.25.10">
    <property type="entry name" value="Laminin"/>
    <property type="match status" value="1"/>
</dbReference>
<dbReference type="InterPro" id="IPR008294">
    <property type="entry name" value="Meprin"/>
</dbReference>
<keyword evidence="5 14" id="KW-0479">Metal-binding</keyword>
<dbReference type="CDD" id="cd06263">
    <property type="entry name" value="MAM"/>
    <property type="match status" value="1"/>
</dbReference>
<dbReference type="PIRSF" id="PIRSF001196">
    <property type="entry name" value="Meprin"/>
    <property type="match status" value="1"/>
</dbReference>
<dbReference type="PROSITE" id="PS50060">
    <property type="entry name" value="MAM_2"/>
    <property type="match status" value="1"/>
</dbReference>
<dbReference type="InterPro" id="IPR000998">
    <property type="entry name" value="MAM_dom"/>
</dbReference>
<evidence type="ECO:0000256" key="8">
    <source>
        <dbReference type="ARBA" id="ARBA00022833"/>
    </source>
</evidence>
<evidence type="ECO:0000256" key="18">
    <source>
        <dbReference type="SAM" id="Phobius"/>
    </source>
</evidence>
<keyword evidence="7 14" id="KW-0378">Hydrolase</keyword>
<dbReference type="Pfam" id="PF01400">
    <property type="entry name" value="Astacin"/>
    <property type="match status" value="1"/>
</dbReference>
<dbReference type="PRINTS" id="PR00020">
    <property type="entry name" value="MAMDOMAIN"/>
</dbReference>
<dbReference type="InterPro" id="IPR002083">
    <property type="entry name" value="MATH/TRAF_dom"/>
</dbReference>
<organism evidence="23 24">
    <name type="scientific">Pogona vitticeps</name>
    <name type="common">central bearded dragon</name>
    <dbReference type="NCBI Taxonomy" id="103695"/>
    <lineage>
        <taxon>Eukaryota</taxon>
        <taxon>Metazoa</taxon>
        <taxon>Chordata</taxon>
        <taxon>Craniata</taxon>
        <taxon>Vertebrata</taxon>
        <taxon>Euteleostomi</taxon>
        <taxon>Lepidosauria</taxon>
        <taxon>Squamata</taxon>
        <taxon>Bifurcata</taxon>
        <taxon>Unidentata</taxon>
        <taxon>Episquamata</taxon>
        <taxon>Toxicofera</taxon>
        <taxon>Iguania</taxon>
        <taxon>Acrodonta</taxon>
        <taxon>Agamidae</taxon>
        <taxon>Amphibolurinae</taxon>
        <taxon>Pogona</taxon>
    </lineage>
</organism>
<keyword evidence="11 18" id="KW-0472">Membrane</keyword>
<keyword evidence="4 18" id="KW-0812">Transmembrane</keyword>
<evidence type="ECO:0000313" key="24">
    <source>
        <dbReference type="RefSeq" id="XP_072842042.1"/>
    </source>
</evidence>
<evidence type="ECO:0000313" key="23">
    <source>
        <dbReference type="Proteomes" id="UP001652642"/>
    </source>
</evidence>
<feature type="domain" description="MAM" evidence="20">
    <location>
        <begin position="295"/>
        <end position="460"/>
    </location>
</feature>
<keyword evidence="8 14" id="KW-0862">Zinc</keyword>
<feature type="binding site" evidence="16">
    <location>
        <position position="187"/>
    </location>
    <ligand>
        <name>Zn(2+)</name>
        <dbReference type="ChEBI" id="CHEBI:29105"/>
        <note>catalytic</note>
    </ligand>
</feature>
<evidence type="ECO:0000259" key="22">
    <source>
        <dbReference type="PROSITE" id="PS51864"/>
    </source>
</evidence>
<keyword evidence="23" id="KW-1185">Reference proteome</keyword>
<comment type="cofactor">
    <cofactor evidence="16 17">
        <name>Zn(2+)</name>
        <dbReference type="ChEBI" id="CHEBI:29105"/>
    </cofactor>
    <text evidence="16 17">Binds 1 zinc ion per subunit.</text>
</comment>
<feature type="domain" description="MATH" evidence="21">
    <location>
        <begin position="458"/>
        <end position="622"/>
    </location>
</feature>
<evidence type="ECO:0000256" key="11">
    <source>
        <dbReference type="ARBA" id="ARBA00023136"/>
    </source>
</evidence>
<dbReference type="SMART" id="SM00235">
    <property type="entry name" value="ZnMc"/>
    <property type="match status" value="1"/>
</dbReference>
<dbReference type="SUPFAM" id="SSF55486">
    <property type="entry name" value="Metalloproteases ('zincins'), catalytic domain"/>
    <property type="match status" value="1"/>
</dbReference>
<evidence type="ECO:0000256" key="16">
    <source>
        <dbReference type="PROSITE-ProRule" id="PRU01211"/>
    </source>
</evidence>
<dbReference type="Proteomes" id="UP001652642">
    <property type="component" value="Chromosome 1"/>
</dbReference>
<evidence type="ECO:0000256" key="4">
    <source>
        <dbReference type="ARBA" id="ARBA00022692"/>
    </source>
</evidence>
<dbReference type="Gene3D" id="2.60.120.200">
    <property type="match status" value="1"/>
</dbReference>
<keyword evidence="10 14" id="KW-0482">Metalloprotease</keyword>
<feature type="binding site" evidence="16">
    <location>
        <position position="183"/>
    </location>
    <ligand>
        <name>Zn(2+)</name>
        <dbReference type="ChEBI" id="CHEBI:29105"/>
        <note>catalytic</note>
    </ligand>
</feature>
<proteinExistence type="predicted"/>
<feature type="binding site" evidence="16">
    <location>
        <position position="193"/>
    </location>
    <ligand>
        <name>Zn(2+)</name>
        <dbReference type="ChEBI" id="CHEBI:29105"/>
        <note>catalytic</note>
    </ligand>
</feature>
<dbReference type="InterPro" id="IPR006026">
    <property type="entry name" value="Peptidase_Metallo"/>
</dbReference>
<gene>
    <name evidence="24" type="primary">MEP1A</name>
</gene>
<dbReference type="InterPro" id="IPR008974">
    <property type="entry name" value="TRAF-like"/>
</dbReference>
<dbReference type="InterPro" id="IPR013320">
    <property type="entry name" value="ConA-like_dom_sf"/>
</dbReference>
<dbReference type="InterPro" id="IPR001506">
    <property type="entry name" value="Peptidase_M12A"/>
</dbReference>
<dbReference type="PRINTS" id="PR00480">
    <property type="entry name" value="ASTACIN"/>
</dbReference>
<comment type="caution">
    <text evidence="15">Lacks conserved residue(s) required for the propagation of feature annotation.</text>
</comment>
<keyword evidence="13" id="KW-0325">Glycoprotein</keyword>
<dbReference type="Gene3D" id="3.40.390.10">
    <property type="entry name" value="Collagenase (Catalytic Domain)"/>
    <property type="match status" value="1"/>
</dbReference>
<evidence type="ECO:0000256" key="1">
    <source>
        <dbReference type="ARBA" id="ARBA00004479"/>
    </source>
</evidence>
<accession>A0ABM5F9H3</accession>
<evidence type="ECO:0000256" key="2">
    <source>
        <dbReference type="ARBA" id="ARBA00022536"/>
    </source>
</evidence>
<dbReference type="PANTHER" id="PTHR10127:SF824">
    <property type="entry name" value="MEPRIN A SUBUNIT ALPHA"/>
    <property type="match status" value="1"/>
</dbReference>
<dbReference type="PROSITE" id="PS51864">
    <property type="entry name" value="ASTACIN"/>
    <property type="match status" value="1"/>
</dbReference>
<reference evidence="24" key="2">
    <citation type="submission" date="2025-08" db="UniProtKB">
        <authorList>
            <consortium name="RefSeq"/>
        </authorList>
    </citation>
    <scope>IDENTIFICATION</scope>
</reference>
<dbReference type="InterPro" id="IPR024079">
    <property type="entry name" value="MetalloPept_cat_dom_sf"/>
</dbReference>
<keyword evidence="2 15" id="KW-0245">EGF-like domain</keyword>
<dbReference type="Gene3D" id="2.60.210.10">
    <property type="entry name" value="Apoptosis, Tumor Necrosis Factor Receptor Associated Protein 2, Chain A"/>
    <property type="match status" value="1"/>
</dbReference>
<dbReference type="InterPro" id="IPR000742">
    <property type="entry name" value="EGF"/>
</dbReference>
<reference evidence="23" key="1">
    <citation type="submission" date="2025-05" db="UniProtKB">
        <authorList>
            <consortium name="RefSeq"/>
        </authorList>
    </citation>
    <scope>NUCLEOTIDE SEQUENCE [LARGE SCALE GENOMIC DNA]</scope>
</reference>
<keyword evidence="12" id="KW-1015">Disulfide bond</keyword>
<dbReference type="EC" id="3.4.24.-" evidence="14"/>
<dbReference type="GeneID" id="110083219"/>
<feature type="domain" description="Peptidase M12A" evidence="22">
    <location>
        <begin position="93"/>
        <end position="288"/>
    </location>
</feature>
<keyword evidence="3 14" id="KW-0645">Protease</keyword>
<dbReference type="SUPFAM" id="SSF57196">
    <property type="entry name" value="EGF/Laminin"/>
    <property type="match status" value="1"/>
</dbReference>
<dbReference type="CDD" id="cd00054">
    <property type="entry name" value="EGF_CA"/>
    <property type="match status" value="1"/>
</dbReference>
<feature type="active site" evidence="16">
    <location>
        <position position="184"/>
    </location>
</feature>
<dbReference type="RefSeq" id="XP_072842042.1">
    <property type="nucleotide sequence ID" value="XM_072985941.1"/>
</dbReference>
<evidence type="ECO:0000256" key="15">
    <source>
        <dbReference type="PROSITE-ProRule" id="PRU00076"/>
    </source>
</evidence>
<feature type="transmembrane region" description="Helical" evidence="18">
    <location>
        <begin position="24"/>
        <end position="46"/>
    </location>
</feature>
<evidence type="ECO:0000259" key="20">
    <source>
        <dbReference type="PROSITE" id="PS50060"/>
    </source>
</evidence>
<dbReference type="SMART" id="SM00061">
    <property type="entry name" value="MATH"/>
    <property type="match status" value="1"/>
</dbReference>
<name>A0ABM5F9H3_9SAUR</name>
<evidence type="ECO:0000259" key="19">
    <source>
        <dbReference type="PROSITE" id="PS50026"/>
    </source>
</evidence>
<evidence type="ECO:0000256" key="17">
    <source>
        <dbReference type="RuleBase" id="RU361183"/>
    </source>
</evidence>
<evidence type="ECO:0000256" key="7">
    <source>
        <dbReference type="ARBA" id="ARBA00022801"/>
    </source>
</evidence>
<feature type="transmembrane region" description="Helical" evidence="18">
    <location>
        <begin position="707"/>
        <end position="732"/>
    </location>
</feature>
<evidence type="ECO:0000256" key="9">
    <source>
        <dbReference type="ARBA" id="ARBA00022989"/>
    </source>
</evidence>
<dbReference type="Pfam" id="PF00629">
    <property type="entry name" value="MAM"/>
    <property type="match status" value="1"/>
</dbReference>
<dbReference type="SMART" id="SM00137">
    <property type="entry name" value="MAM"/>
    <property type="match status" value="1"/>
</dbReference>
<dbReference type="PROSITE" id="PS50144">
    <property type="entry name" value="MATH"/>
    <property type="match status" value="1"/>
</dbReference>
<protein>
    <recommendedName>
        <fullName evidence="14">Meprin A subunit</fullName>
        <ecNumber evidence="14">3.4.24.-</ecNumber>
    </recommendedName>
    <alternativeName>
        <fullName evidence="14">Endopeptidase-2</fullName>
    </alternativeName>
</protein>
<evidence type="ECO:0000259" key="21">
    <source>
        <dbReference type="PROSITE" id="PS50144"/>
    </source>
</evidence>
<dbReference type="Pfam" id="PF00008">
    <property type="entry name" value="EGF"/>
    <property type="match status" value="1"/>
</dbReference>
<dbReference type="PANTHER" id="PTHR10127">
    <property type="entry name" value="DISCOIDIN, CUB, EGF, LAMININ , AND ZINC METALLOPROTEASE DOMAIN CONTAINING"/>
    <property type="match status" value="1"/>
</dbReference>
<keyword evidence="6" id="KW-0732">Signal</keyword>
<dbReference type="SUPFAM" id="SSF49899">
    <property type="entry name" value="Concanavalin A-like lectins/glucanases"/>
    <property type="match status" value="1"/>
</dbReference>
<evidence type="ECO:0000256" key="6">
    <source>
        <dbReference type="ARBA" id="ARBA00022729"/>
    </source>
</evidence>
<dbReference type="PROSITE" id="PS50026">
    <property type="entry name" value="EGF_3"/>
    <property type="match status" value="1"/>
</dbReference>
<evidence type="ECO:0000256" key="3">
    <source>
        <dbReference type="ARBA" id="ARBA00022670"/>
    </source>
</evidence>
<comment type="subcellular location">
    <subcellularLocation>
        <location evidence="1">Membrane</location>
        <topology evidence="1">Single-pass type I membrane protein</topology>
    </subcellularLocation>
</comment>
<dbReference type="SUPFAM" id="SSF49599">
    <property type="entry name" value="TRAF domain-like"/>
    <property type="match status" value="1"/>
</dbReference>
<evidence type="ECO:0000256" key="12">
    <source>
        <dbReference type="ARBA" id="ARBA00023157"/>
    </source>
</evidence>
<evidence type="ECO:0000256" key="10">
    <source>
        <dbReference type="ARBA" id="ARBA00023049"/>
    </source>
</evidence>
<dbReference type="Pfam" id="PF22486">
    <property type="entry name" value="MATH_2"/>
    <property type="match status" value="1"/>
</dbReference>
<dbReference type="PROSITE" id="PS00740">
    <property type="entry name" value="MAM_1"/>
    <property type="match status" value="1"/>
</dbReference>
<sequence length="745" mass="85676">MAEEFHTYYIFKPPMKNSRNLSEIPAAVAMILRTALWFFTVLILFASRNSFPVHHLLQNNDADDGELRDDIPEINSAAGLSLFQGDILLPRQRSVLSNEHYRWKFPIPFILADNLDLNAKGVILRAFEGFHLKSCVHFKPYDGEKSYIIFQKFQGCWSVIGDKKRGQNLSIGDGCDHKAIVTHEILHALGFYHEQTRTDRDDYVEIQWDHVLPAQEYNFKKHGTKTVTDLNTPYDYESIMHYGPFSFGKNSSLATITTKMPEFNIIIGQRLDFSITDLDRLNRMYNCTRSLTLLDQCDFESNKICGLVQEPVGDAGWMHKKSSPKGQDHTYIQQCEDAGHFIYFNTSYGYKGDVALLQSRILYPKRKHQCLEFFFKMTGNLEDKLVISVKKDDGTGNVRKLVKVKTFQGDSDHNWKIAHVNLNGQKPFRYLFHGLKGDPNDSSGGISIDDLTLSETKCPSGLWLIRNFSHLLKTAPQGYSMWSPRFYSPEGYSYGLTLYPRGLRSSTFTNYTRINFHLASGANDDILEWPVLHRQVTITVLDQNPNVMRRMSSERSFTTNETQFLPGTNCSRWRRPALDRKLDTSCNCTRSHDWGWSKFISHAQLRRRNYLKNDDLIIFAEFEDLTHLMKTEEHFPQIWPLHEGQKKRSAPLENWQSNWRQLCDPNPCQNDGICVNIKGNTSCSCPASKIFSYAGAKCEVALIHWSILGWLAAMAAGTIVLIISIIIVVVMCRQLRTYRDPNRTF</sequence>
<keyword evidence="9 18" id="KW-1133">Transmembrane helix</keyword>
<feature type="domain" description="EGF-like" evidence="19">
    <location>
        <begin position="659"/>
        <end position="699"/>
    </location>
</feature>